<name>A0A6A4PHE3_LUPAL</name>
<keyword evidence="1" id="KW-0812">Transmembrane</keyword>
<sequence>MLSLMGLLVFLDLAPIRLLSSPPSWREFDLEFRSTNPPGSCKDISIRVGKKFVRNRGTFSPTLECTANCFLLLFLLFFSLFPFFSFFFFL</sequence>
<organism evidence="3 4">
    <name type="scientific">Lupinus albus</name>
    <name type="common">White lupine</name>
    <name type="synonym">Lupinus termis</name>
    <dbReference type="NCBI Taxonomy" id="3870"/>
    <lineage>
        <taxon>Eukaryota</taxon>
        <taxon>Viridiplantae</taxon>
        <taxon>Streptophyta</taxon>
        <taxon>Embryophyta</taxon>
        <taxon>Tracheophyta</taxon>
        <taxon>Spermatophyta</taxon>
        <taxon>Magnoliopsida</taxon>
        <taxon>eudicotyledons</taxon>
        <taxon>Gunneridae</taxon>
        <taxon>Pentapetalae</taxon>
        <taxon>rosids</taxon>
        <taxon>fabids</taxon>
        <taxon>Fabales</taxon>
        <taxon>Fabaceae</taxon>
        <taxon>Papilionoideae</taxon>
        <taxon>50 kb inversion clade</taxon>
        <taxon>genistoids sensu lato</taxon>
        <taxon>core genistoids</taxon>
        <taxon>Genisteae</taxon>
        <taxon>Lupinus</taxon>
    </lineage>
</organism>
<feature type="signal peptide" evidence="2">
    <location>
        <begin position="1"/>
        <end position="20"/>
    </location>
</feature>
<keyword evidence="1" id="KW-1133">Transmembrane helix</keyword>
<evidence type="ECO:0000313" key="3">
    <source>
        <dbReference type="EMBL" id="KAE9600968.1"/>
    </source>
</evidence>
<evidence type="ECO:0000256" key="2">
    <source>
        <dbReference type="SAM" id="SignalP"/>
    </source>
</evidence>
<keyword evidence="2" id="KW-0732">Signal</keyword>
<dbReference type="Proteomes" id="UP000447434">
    <property type="component" value="Chromosome 13"/>
</dbReference>
<keyword evidence="4" id="KW-1185">Reference proteome</keyword>
<evidence type="ECO:0000313" key="4">
    <source>
        <dbReference type="Proteomes" id="UP000447434"/>
    </source>
</evidence>
<comment type="caution">
    <text evidence="3">The sequence shown here is derived from an EMBL/GenBank/DDBJ whole genome shotgun (WGS) entry which is preliminary data.</text>
</comment>
<feature type="chain" id="PRO_5025457950" description="Secreted protein" evidence="2">
    <location>
        <begin position="21"/>
        <end position="90"/>
    </location>
</feature>
<gene>
    <name evidence="3" type="ORF">Lalb_Chr13g0292691</name>
</gene>
<reference evidence="4" key="1">
    <citation type="journal article" date="2020" name="Nat. Commun.">
        <title>Genome sequence of the cluster root forming white lupin.</title>
        <authorList>
            <person name="Hufnagel B."/>
            <person name="Marques A."/>
            <person name="Soriano A."/>
            <person name="Marques L."/>
            <person name="Divol F."/>
            <person name="Doumas P."/>
            <person name="Sallet E."/>
            <person name="Mancinotti D."/>
            <person name="Carrere S."/>
            <person name="Marande W."/>
            <person name="Arribat S."/>
            <person name="Keller J."/>
            <person name="Huneau C."/>
            <person name="Blein T."/>
            <person name="Aime D."/>
            <person name="Laguerre M."/>
            <person name="Taylor J."/>
            <person name="Schubert V."/>
            <person name="Nelson M."/>
            <person name="Geu-Flores F."/>
            <person name="Crespi M."/>
            <person name="Gallardo-Guerrero K."/>
            <person name="Delaux P.-M."/>
            <person name="Salse J."/>
            <person name="Berges H."/>
            <person name="Guyot R."/>
            <person name="Gouzy J."/>
            <person name="Peret B."/>
        </authorList>
    </citation>
    <scope>NUCLEOTIDE SEQUENCE [LARGE SCALE GENOMIC DNA]</scope>
    <source>
        <strain evidence="4">cv. Amiga</strain>
    </source>
</reference>
<proteinExistence type="predicted"/>
<dbReference type="EMBL" id="WOCE01000013">
    <property type="protein sequence ID" value="KAE9600968.1"/>
    <property type="molecule type" value="Genomic_DNA"/>
</dbReference>
<protein>
    <recommendedName>
        <fullName evidence="5">Secreted protein</fullName>
    </recommendedName>
</protein>
<keyword evidence="1" id="KW-0472">Membrane</keyword>
<feature type="transmembrane region" description="Helical" evidence="1">
    <location>
        <begin position="70"/>
        <end position="89"/>
    </location>
</feature>
<dbReference type="AlphaFoldDB" id="A0A6A4PHE3"/>
<accession>A0A6A4PHE3</accession>
<evidence type="ECO:0008006" key="5">
    <source>
        <dbReference type="Google" id="ProtNLM"/>
    </source>
</evidence>
<evidence type="ECO:0000256" key="1">
    <source>
        <dbReference type="SAM" id="Phobius"/>
    </source>
</evidence>